<dbReference type="Proteomes" id="UP001501427">
    <property type="component" value="Unassembled WGS sequence"/>
</dbReference>
<feature type="compositionally biased region" description="Gly residues" evidence="1">
    <location>
        <begin position="44"/>
        <end position="56"/>
    </location>
</feature>
<feature type="compositionally biased region" description="Low complexity" evidence="1">
    <location>
        <begin position="91"/>
        <end position="103"/>
    </location>
</feature>
<reference evidence="3" key="1">
    <citation type="journal article" date="2019" name="Int. J. Syst. Evol. Microbiol.">
        <title>The Global Catalogue of Microorganisms (GCM) 10K type strain sequencing project: providing services to taxonomists for standard genome sequencing and annotation.</title>
        <authorList>
            <consortium name="The Broad Institute Genomics Platform"/>
            <consortium name="The Broad Institute Genome Sequencing Center for Infectious Disease"/>
            <person name="Wu L."/>
            <person name="Ma J."/>
        </authorList>
    </citation>
    <scope>NUCLEOTIDE SEQUENCE [LARGE SCALE GENOMIC DNA]</scope>
    <source>
        <strain evidence="3">JCM 10667</strain>
    </source>
</reference>
<name>A0ABP3PIE1_9ACTN</name>
<comment type="caution">
    <text evidence="2">The sequence shown here is derived from an EMBL/GenBank/DDBJ whole genome shotgun (WGS) entry which is preliminary data.</text>
</comment>
<protein>
    <submittedName>
        <fullName evidence="2">Uncharacterized protein</fullName>
    </submittedName>
</protein>
<evidence type="ECO:0000313" key="3">
    <source>
        <dbReference type="Proteomes" id="UP001501427"/>
    </source>
</evidence>
<gene>
    <name evidence="2" type="ORF">GCM10009546_33580</name>
</gene>
<feature type="region of interest" description="Disordered" evidence="1">
    <location>
        <begin position="1"/>
        <end position="116"/>
    </location>
</feature>
<evidence type="ECO:0000256" key="1">
    <source>
        <dbReference type="SAM" id="MobiDB-lite"/>
    </source>
</evidence>
<dbReference type="EMBL" id="BAAAHD010000026">
    <property type="protein sequence ID" value="GAA0568184.1"/>
    <property type="molecule type" value="Genomic_DNA"/>
</dbReference>
<sequence length="116" mass="10564">MAVAPDMKPPPTVGIAPVPDGPPGEGAASGMCPAPAPDRAPAPGRGGVPGMDGGSGAVWDGPAKSGAADGSAFPAQEGVGGGTISVRSPRTSAEPGAAASATGAGSGVPGPTGPTE</sequence>
<proteinExistence type="predicted"/>
<organism evidence="2 3">
    <name type="scientific">Actinomadura livida</name>
    <dbReference type="NCBI Taxonomy" id="79909"/>
    <lineage>
        <taxon>Bacteria</taxon>
        <taxon>Bacillati</taxon>
        <taxon>Actinomycetota</taxon>
        <taxon>Actinomycetes</taxon>
        <taxon>Streptosporangiales</taxon>
        <taxon>Thermomonosporaceae</taxon>
        <taxon>Actinomadura</taxon>
    </lineage>
</organism>
<evidence type="ECO:0000313" key="2">
    <source>
        <dbReference type="EMBL" id="GAA0568184.1"/>
    </source>
</evidence>
<keyword evidence="3" id="KW-1185">Reference proteome</keyword>
<accession>A0ABP3PIE1</accession>